<gene>
    <name evidence="2" type="ORF">THII_0053</name>
</gene>
<protein>
    <recommendedName>
        <fullName evidence="1">Putative restriction endonuclease domain-containing protein</fullName>
    </recommendedName>
</protein>
<dbReference type="CDD" id="cd06260">
    <property type="entry name" value="DUF820-like"/>
    <property type="match status" value="1"/>
</dbReference>
<sequence>MTELIEIEAETFADEVGDMPSKNHSLIMGRITGLLFNDERFIVMPELSLDTSQIDLNQFNLKAKDELIPDVCVYLELPEEPEDELDNDILRMTQMPELVIEILSPKQPINEILLKFKAYFTLGIKSCWLVIPSVKVIKIYSAKGNNIFDIQHDNEVIDEIIGIRLPIQKIFGKIAATRS</sequence>
<evidence type="ECO:0000313" key="3">
    <source>
        <dbReference type="Proteomes" id="UP000031623"/>
    </source>
</evidence>
<name>A0A090AHX5_9GAMM</name>
<dbReference type="OrthoDB" id="9799703at2"/>
<evidence type="ECO:0000313" key="2">
    <source>
        <dbReference type="EMBL" id="BAP54350.1"/>
    </source>
</evidence>
<dbReference type="InterPro" id="IPR008538">
    <property type="entry name" value="Uma2"/>
</dbReference>
<accession>A0A090AHX5</accession>
<dbReference type="AlphaFoldDB" id="A0A090AHX5"/>
<keyword evidence="3" id="KW-1185">Reference proteome</keyword>
<dbReference type="Gene3D" id="3.90.1570.10">
    <property type="entry name" value="tt1808, chain A"/>
    <property type="match status" value="1"/>
</dbReference>
<reference evidence="2" key="1">
    <citation type="journal article" date="2014" name="ISME J.">
        <title>Ecophysiology of Thioploca ingrica as revealed by the complete genome sequence supplemented with proteomic evidence.</title>
        <authorList>
            <person name="Kojima H."/>
            <person name="Ogura Y."/>
            <person name="Yamamoto N."/>
            <person name="Togashi T."/>
            <person name="Mori H."/>
            <person name="Watanabe T."/>
            <person name="Nemoto F."/>
            <person name="Kurokawa K."/>
            <person name="Hayashi T."/>
            <person name="Fukui M."/>
        </authorList>
    </citation>
    <scope>NUCLEOTIDE SEQUENCE [LARGE SCALE GENOMIC DNA]</scope>
</reference>
<dbReference type="InterPro" id="IPR012296">
    <property type="entry name" value="Nuclease_put_TT1808"/>
</dbReference>
<organism evidence="2 3">
    <name type="scientific">Thioploca ingrica</name>
    <dbReference type="NCBI Taxonomy" id="40754"/>
    <lineage>
        <taxon>Bacteria</taxon>
        <taxon>Pseudomonadati</taxon>
        <taxon>Pseudomonadota</taxon>
        <taxon>Gammaproteobacteria</taxon>
        <taxon>Thiotrichales</taxon>
        <taxon>Thiotrichaceae</taxon>
        <taxon>Thioploca</taxon>
    </lineage>
</organism>
<dbReference type="Pfam" id="PF05685">
    <property type="entry name" value="Uma2"/>
    <property type="match status" value="1"/>
</dbReference>
<dbReference type="InterPro" id="IPR011335">
    <property type="entry name" value="Restrct_endonuc-II-like"/>
</dbReference>
<evidence type="ECO:0000259" key="1">
    <source>
        <dbReference type="Pfam" id="PF05685"/>
    </source>
</evidence>
<dbReference type="KEGG" id="tig:THII_0053"/>
<feature type="domain" description="Putative restriction endonuclease" evidence="1">
    <location>
        <begin position="22"/>
        <end position="144"/>
    </location>
</feature>
<dbReference type="Proteomes" id="UP000031623">
    <property type="component" value="Chromosome"/>
</dbReference>
<dbReference type="EMBL" id="AP014633">
    <property type="protein sequence ID" value="BAP54350.1"/>
    <property type="molecule type" value="Genomic_DNA"/>
</dbReference>
<dbReference type="SUPFAM" id="SSF52980">
    <property type="entry name" value="Restriction endonuclease-like"/>
    <property type="match status" value="1"/>
</dbReference>
<dbReference type="HOGENOM" id="CLU_127156_0_0_6"/>
<proteinExistence type="predicted"/>